<protein>
    <recommendedName>
        <fullName evidence="1">R13L1/DRL21-like LRR repeat region domain-containing protein</fullName>
    </recommendedName>
</protein>
<organism evidence="2 3">
    <name type="scientific">Citrus unshiu</name>
    <name type="common">Satsuma mandarin</name>
    <name type="synonym">Citrus nobilis var. unshiu</name>
    <dbReference type="NCBI Taxonomy" id="55188"/>
    <lineage>
        <taxon>Eukaryota</taxon>
        <taxon>Viridiplantae</taxon>
        <taxon>Streptophyta</taxon>
        <taxon>Embryophyta</taxon>
        <taxon>Tracheophyta</taxon>
        <taxon>Spermatophyta</taxon>
        <taxon>Magnoliopsida</taxon>
        <taxon>eudicotyledons</taxon>
        <taxon>Gunneridae</taxon>
        <taxon>Pentapetalae</taxon>
        <taxon>rosids</taxon>
        <taxon>malvids</taxon>
        <taxon>Sapindales</taxon>
        <taxon>Rutaceae</taxon>
        <taxon>Aurantioideae</taxon>
        <taxon>Citrus</taxon>
    </lineage>
</organism>
<dbReference type="InterPro" id="IPR056789">
    <property type="entry name" value="LRR_R13L1-DRL21"/>
</dbReference>
<dbReference type="PANTHER" id="PTHR47186:SF30">
    <property type="entry name" value="EF-HAND DOMAIN-CONTAINING PROTEIN"/>
    <property type="match status" value="1"/>
</dbReference>
<feature type="domain" description="R13L1/DRL21-like LRR repeat region" evidence="1">
    <location>
        <begin position="123"/>
        <end position="250"/>
    </location>
</feature>
<proteinExistence type="predicted"/>
<dbReference type="PANTHER" id="PTHR47186">
    <property type="entry name" value="LEUCINE-RICH REPEAT-CONTAINING PROTEIN 57"/>
    <property type="match status" value="1"/>
</dbReference>
<dbReference type="EMBL" id="BDQV01001511">
    <property type="protein sequence ID" value="GAY33492.1"/>
    <property type="molecule type" value="Genomic_DNA"/>
</dbReference>
<dbReference type="Gene3D" id="3.80.10.10">
    <property type="entry name" value="Ribonuclease Inhibitor"/>
    <property type="match status" value="1"/>
</dbReference>
<sequence>MEELTYLELQRHNIATKIKNVDKKLDNIVRDINAYGFIISREQGSGKVASRPSTTSFLDESYEIRGRNHLQNKVASLLMSGSESSTASAASSSQVPTQRPTIISITGAFVASGGKSSKACSSLKSLNKLKHLEGSLTLRGLGNERDLGDDNDDEKVDLKSKMKLVDLHLRFDSTTKTKDHRVVLECLQPPPSLEKLGIYGYAGDTISPTSDWMLSLAKLRVLTLRFCNKCECLPPLGKLPCLETLVLEGMSSIKRLGNEFLGIAEDHQARADQAETASSIIRDTAFPRLETLEFLDMEKWEEWDDCEIAGGKTIMPRLRHLSICWSPELKALPDYILGSTSLDKLLIYYSRHLNNRYNNETGPDWPKISHVPNIRSSCTGKFVKILEANNLQKQKGILHYIFTFNINMIYMHMENATSCPAFRFFFFRGMDETKPCFEAKRSKLYIM</sequence>
<dbReference type="InterPro" id="IPR032675">
    <property type="entry name" value="LRR_dom_sf"/>
</dbReference>
<dbReference type="SUPFAM" id="SSF52058">
    <property type="entry name" value="L domain-like"/>
    <property type="match status" value="1"/>
</dbReference>
<dbReference type="STRING" id="55188.A0A2H5N0A7"/>
<keyword evidence="3" id="KW-1185">Reference proteome</keyword>
<dbReference type="Pfam" id="PF25019">
    <property type="entry name" value="LRR_R13L1-DRL21"/>
    <property type="match status" value="1"/>
</dbReference>
<evidence type="ECO:0000259" key="1">
    <source>
        <dbReference type="Pfam" id="PF25019"/>
    </source>
</evidence>
<evidence type="ECO:0000313" key="3">
    <source>
        <dbReference type="Proteomes" id="UP000236630"/>
    </source>
</evidence>
<gene>
    <name evidence="2" type="ORF">CUMW_275240</name>
</gene>
<reference evidence="2 3" key="1">
    <citation type="journal article" date="2017" name="Front. Genet.">
        <title>Draft sequencing of the heterozygous diploid genome of Satsuma (Citrus unshiu Marc.) using a hybrid assembly approach.</title>
        <authorList>
            <person name="Shimizu T."/>
            <person name="Tanizawa Y."/>
            <person name="Mochizuki T."/>
            <person name="Nagasaki H."/>
            <person name="Yoshioka T."/>
            <person name="Toyoda A."/>
            <person name="Fujiyama A."/>
            <person name="Kaminuma E."/>
            <person name="Nakamura Y."/>
        </authorList>
    </citation>
    <scope>NUCLEOTIDE SEQUENCE [LARGE SCALE GENOMIC DNA]</scope>
    <source>
        <strain evidence="3">cv. Miyagawa wase</strain>
    </source>
</reference>
<dbReference type="AlphaFoldDB" id="A0A2H5N0A7"/>
<name>A0A2H5N0A7_CITUN</name>
<accession>A0A2H5N0A7</accession>
<evidence type="ECO:0000313" key="2">
    <source>
        <dbReference type="EMBL" id="GAY33492.1"/>
    </source>
</evidence>
<comment type="caution">
    <text evidence="2">The sequence shown here is derived from an EMBL/GenBank/DDBJ whole genome shotgun (WGS) entry which is preliminary data.</text>
</comment>
<dbReference type="Proteomes" id="UP000236630">
    <property type="component" value="Unassembled WGS sequence"/>
</dbReference>